<dbReference type="AlphaFoldDB" id="A0A9X1X353"/>
<accession>A0A9X1X353</accession>
<evidence type="ECO:0000256" key="1">
    <source>
        <dbReference type="SAM" id="Phobius"/>
    </source>
</evidence>
<keyword evidence="3" id="KW-1185">Reference proteome</keyword>
<dbReference type="Proteomes" id="UP001139450">
    <property type="component" value="Unassembled WGS sequence"/>
</dbReference>
<sequence length="158" mass="17448">MDETLQPEVPELQPTPEPELLLTPEAQYYLNEGAGWARFLGIMGFIGSAFILIMAIFAGSVFSILGRMSPTPMPAGVGAFIGIGYGCFALLYFFPSMYLYQFANQAKQGILFKHTPNITTAVAKLKSFFKFWGVLTVIMIALMVLSFVFSIMIGLRSH</sequence>
<organism evidence="2 3">
    <name type="scientific">Mucilaginibacter straminoryzae</name>
    <dbReference type="NCBI Taxonomy" id="2932774"/>
    <lineage>
        <taxon>Bacteria</taxon>
        <taxon>Pseudomonadati</taxon>
        <taxon>Bacteroidota</taxon>
        <taxon>Sphingobacteriia</taxon>
        <taxon>Sphingobacteriales</taxon>
        <taxon>Sphingobacteriaceae</taxon>
        <taxon>Mucilaginibacter</taxon>
    </lineage>
</organism>
<dbReference type="Pfam" id="PF17319">
    <property type="entry name" value="DUF5362"/>
    <property type="match status" value="1"/>
</dbReference>
<dbReference type="EMBL" id="JALJEJ010000004">
    <property type="protein sequence ID" value="MCJ8209996.1"/>
    <property type="molecule type" value="Genomic_DNA"/>
</dbReference>
<comment type="caution">
    <text evidence="2">The sequence shown here is derived from an EMBL/GenBank/DDBJ whole genome shotgun (WGS) entry which is preliminary data.</text>
</comment>
<feature type="transmembrane region" description="Helical" evidence="1">
    <location>
        <begin position="39"/>
        <end position="65"/>
    </location>
</feature>
<name>A0A9X1X353_9SPHI</name>
<keyword evidence="1" id="KW-0812">Transmembrane</keyword>
<gene>
    <name evidence="2" type="ORF">MUY27_09770</name>
</gene>
<reference evidence="2" key="1">
    <citation type="submission" date="2022-04" db="EMBL/GenBank/DDBJ databases">
        <title>Mucilaginibacter sp. RS28 isolated from freshwater.</title>
        <authorList>
            <person name="Ko S.-R."/>
        </authorList>
    </citation>
    <scope>NUCLEOTIDE SEQUENCE</scope>
    <source>
        <strain evidence="2">RS28</strain>
    </source>
</reference>
<keyword evidence="1" id="KW-1133">Transmembrane helix</keyword>
<proteinExistence type="predicted"/>
<protein>
    <submittedName>
        <fullName evidence="2">DUF5362 domain-containing protein</fullName>
    </submittedName>
</protein>
<evidence type="ECO:0000313" key="2">
    <source>
        <dbReference type="EMBL" id="MCJ8209996.1"/>
    </source>
</evidence>
<keyword evidence="1" id="KW-0472">Membrane</keyword>
<feature type="transmembrane region" description="Helical" evidence="1">
    <location>
        <begin position="131"/>
        <end position="155"/>
    </location>
</feature>
<dbReference type="InterPro" id="IPR035287">
    <property type="entry name" value="DUF5362"/>
</dbReference>
<feature type="transmembrane region" description="Helical" evidence="1">
    <location>
        <begin position="77"/>
        <end position="94"/>
    </location>
</feature>
<evidence type="ECO:0000313" key="3">
    <source>
        <dbReference type="Proteomes" id="UP001139450"/>
    </source>
</evidence>
<dbReference type="RefSeq" id="WP_245129830.1">
    <property type="nucleotide sequence ID" value="NZ_JALJEJ010000004.1"/>
</dbReference>